<comment type="similarity">
    <text evidence="1">Belongs to the HEATR5 family.</text>
</comment>
<dbReference type="GO" id="GO:0005794">
    <property type="term" value="C:Golgi apparatus"/>
    <property type="evidence" value="ECO:0007669"/>
    <property type="project" value="TreeGrafter"/>
</dbReference>
<dbReference type="InterPro" id="IPR016024">
    <property type="entry name" value="ARM-type_fold"/>
</dbReference>
<dbReference type="EMBL" id="KV448132">
    <property type="protein sequence ID" value="OAX43800.1"/>
    <property type="molecule type" value="Genomic_DNA"/>
</dbReference>
<dbReference type="GO" id="GO:0005829">
    <property type="term" value="C:cytosol"/>
    <property type="evidence" value="ECO:0007669"/>
    <property type="project" value="GOC"/>
</dbReference>
<dbReference type="GO" id="GO:0016020">
    <property type="term" value="C:membrane"/>
    <property type="evidence" value="ECO:0007669"/>
    <property type="project" value="TreeGrafter"/>
</dbReference>
<evidence type="ECO:0000259" key="2">
    <source>
        <dbReference type="Pfam" id="PF25808"/>
    </source>
</evidence>
<keyword evidence="4" id="KW-1185">Reference proteome</keyword>
<accession>A0A1B7NG78</accession>
<dbReference type="InterPro" id="IPR057981">
    <property type="entry name" value="TPR_LAA1-like_C"/>
</dbReference>
<dbReference type="Pfam" id="PF25808">
    <property type="entry name" value="TPR_LAA1_C"/>
    <property type="match status" value="1"/>
</dbReference>
<dbReference type="FunCoup" id="A0A1B7NG78">
    <property type="interactions" value="234"/>
</dbReference>
<dbReference type="GO" id="GO:0030139">
    <property type="term" value="C:endocytic vesicle"/>
    <property type="evidence" value="ECO:0007669"/>
    <property type="project" value="TreeGrafter"/>
</dbReference>
<dbReference type="GO" id="GO:0008104">
    <property type="term" value="P:intracellular protein localization"/>
    <property type="evidence" value="ECO:0007669"/>
    <property type="project" value="TreeGrafter"/>
</dbReference>
<reference evidence="3 4" key="1">
    <citation type="submission" date="2016-06" db="EMBL/GenBank/DDBJ databases">
        <title>Comparative genomics of the ectomycorrhizal sister species Rhizopogon vinicolor and Rhizopogon vesiculosus (Basidiomycota: Boletales) reveals a divergence of the mating type B locus.</title>
        <authorList>
            <consortium name="DOE Joint Genome Institute"/>
            <person name="Mujic A.B."/>
            <person name="Kuo A."/>
            <person name="Tritt A."/>
            <person name="Lipzen A."/>
            <person name="Chen C."/>
            <person name="Johnson J."/>
            <person name="Sharma A."/>
            <person name="Barry K."/>
            <person name="Grigoriev I.V."/>
            <person name="Spatafora J.W."/>
        </authorList>
    </citation>
    <scope>NUCLEOTIDE SEQUENCE [LARGE SCALE GENOMIC DNA]</scope>
    <source>
        <strain evidence="3 4">AM-OR11-026</strain>
    </source>
</reference>
<dbReference type="PANTHER" id="PTHR21663">
    <property type="entry name" value="HYPOTHETICAL HEAT DOMAIN-CONTAINING"/>
    <property type="match status" value="1"/>
</dbReference>
<evidence type="ECO:0000256" key="1">
    <source>
        <dbReference type="ARBA" id="ARBA00008304"/>
    </source>
</evidence>
<dbReference type="GO" id="GO:0042147">
    <property type="term" value="P:retrograde transport, endosome to Golgi"/>
    <property type="evidence" value="ECO:0007669"/>
    <property type="project" value="TreeGrafter"/>
</dbReference>
<dbReference type="InterPro" id="IPR011989">
    <property type="entry name" value="ARM-like"/>
</dbReference>
<dbReference type="SUPFAM" id="SSF48371">
    <property type="entry name" value="ARM repeat"/>
    <property type="match status" value="2"/>
</dbReference>
<gene>
    <name evidence="3" type="ORF">K503DRAFT_730778</name>
</gene>
<dbReference type="Proteomes" id="UP000092154">
    <property type="component" value="Unassembled WGS sequence"/>
</dbReference>
<dbReference type="Pfam" id="PF20210">
    <property type="entry name" value="Laa1_Sip1_HTR5"/>
    <property type="match status" value="1"/>
</dbReference>
<proteinExistence type="inferred from homology"/>
<dbReference type="GO" id="GO:0006897">
    <property type="term" value="P:endocytosis"/>
    <property type="evidence" value="ECO:0007669"/>
    <property type="project" value="TreeGrafter"/>
</dbReference>
<evidence type="ECO:0000313" key="3">
    <source>
        <dbReference type="EMBL" id="OAX43800.1"/>
    </source>
</evidence>
<name>A0A1B7NG78_9AGAM</name>
<dbReference type="Gene3D" id="1.25.10.10">
    <property type="entry name" value="Leucine-rich Repeat Variant"/>
    <property type="match status" value="4"/>
</dbReference>
<feature type="domain" description="LAA1-like C-terminal TPR repeats" evidence="2">
    <location>
        <begin position="1826"/>
        <end position="1994"/>
    </location>
</feature>
<organism evidence="3 4">
    <name type="scientific">Rhizopogon vinicolor AM-OR11-026</name>
    <dbReference type="NCBI Taxonomy" id="1314800"/>
    <lineage>
        <taxon>Eukaryota</taxon>
        <taxon>Fungi</taxon>
        <taxon>Dikarya</taxon>
        <taxon>Basidiomycota</taxon>
        <taxon>Agaricomycotina</taxon>
        <taxon>Agaricomycetes</taxon>
        <taxon>Agaricomycetidae</taxon>
        <taxon>Boletales</taxon>
        <taxon>Suillineae</taxon>
        <taxon>Rhizopogonaceae</taxon>
        <taxon>Rhizopogon</taxon>
    </lineage>
</organism>
<dbReference type="OrthoDB" id="192608at2759"/>
<sequence>MTSKEDIEELDENQLAADNGELYLFQWLSNLEKGLKNAPAETIKETQASVETTLLKVLMPSETYPAPGRPLRNLAARCLLVLYHRGESRSLFDTLRALLKPASDVKATDKDSNRIAALWTIGELMEAFGSQFMSFMAETATIAIKTLRSSASPQVRYHALTMLRKTLFSAKKALSDSLTKDIIKHMKNGLSDKALPVQRAAASVLVIMYTPEDSVTLADVDSIMNICVKSLENSDQVTTQALAQLVGHMLAATQVERVVAVTEQSQKGRKEQEDSDVSTPAHIAAENTKVLLTPGDMLSQLSAHFNKAHSRKTRAGIFMFYSALLVKLGPSFVEANYSLLVGHLMTEIVSNPKNGTTRYDKLFIRKLVGALLRELIAVRMLTEQGQIAAIQELSSSYLKRWPALMPGQVAPTSAMLTIALEEVAGLLQQLGNAPPPVQDAVSAPLMTLLTHPSHSVRVGASWTLRCFCYSTPLRLPKLVLAIAESLQRDIESLQSPAAPSDIDRRTLGHAYGLAALVAIVPHRPLYVSFDVSASVLDTATQLLKRASDHNVHVAGVEVEVAWTLIASLMLLGPNFVRSHLPQLLVLWRNALPKPTAKDNTSGRSAADWKFLLHVRESALGAILCFLLHNSQLTTLDVARRISSLLSNALSFSNTFLSQTIEAASGPSIMEDTTPSLRMREASLRRRVYQCFTALGTPALTDSIQASLLQSVITVFAGPENDNISVMQASIASTSGSFTSIWQVTDGYAYGLTTLEMSEDEVDEITTSGSPLRGHSDNDSVEHSIRSLLRKPILGACEHDTLSLAMINPLEEESRPFNAPPAVSSVCDAAIELFSQLLPVQDLSTTVRTINQLIESSRSPKLDKNAGRKAAVIVNSIVAIVWALRVSMISHHRQAKDTLGHSQVTSALGTFLKDTLVDGDPVLRSASSEAIGRLANISGTSFLTSQTKVLVDHVMSNRDPQGRAGCALAFGSLYSHVGGLAAAPILKTTVNLLMSLSHDSHPLVHFWSLRALGHVINAASLAFAPFVSSTLGMLLKIYLSDAHEAEGGTLNNANICGDLQAYPLVCHIIDAIITILGPDIHDSPRTRTIVLDLVHEFSVEDDEPILVEAIRCIQHLLMFAPEHVDIPEIVNRFRRHLTSPRRRLKLAAIDALYQLVQKDALAMSRLGGDRLVEDLFGMLDGDPSIDGVRNVISSWLLQTAIHNPSAWIDLCQRIMLRINASQKVVNTANSLTDDEGQSLSASMSNDDTRQGNAAVIATSRWRTQLFALRCLHDICTLVARCGRREHLDIPFARSRGIPVNGLLVSRVPDLIKMAFTASAAYVTEIRLEGLTVLRDIIQVFCRAPDPDYPDALLLEQHQAPITAALTPAFSPDSTPEILSSAIDACAVFVGCGVVKDVSRMGRILKQLTTALGEVDESGNLTMGNFVDLSPNASGMLRVSILSAWARLEIASFEQTYLLDVIKPYRSILAPQWIACLRDYAVILADSEFIHDTSSVALDPSYASLGKVVLLPYYTASWATILRAVANAMEHSDQYISTAILGKEAGSPVNGINLAVEGPAPLFYPLFGLIYEALATSSPDPTGPRVDTVIACLRALKCLLDPRYSGKALLEPTVFKEFMSLSHRMAMTEPAGVLVHLLSVLTSFASHFGHYVPGSGSNSSGNQSNTTISPDSVHAHCLKIFSYTVRHSRHNAGTSSIQGDPSDISKMISGSLGAFHLVASKTESVAREDVRGVGCMLYGELLKDETAEADLITPTLPAFRSLLAVPCHPDARERYGKLVHGLLSSCLLNVDEMRGREGLISSRKVKTNILAAVLILTVIPPQVPVARDVVEHLFFLISQKLEEGDEMAIVAVHCAKTLAVAASGSELLRASVRLLLPALIQYIAKIVPRVDDGTLSEQHIISIDEVWKTFATLLSLARDDQRSRLLSVLIPATTLLLRPSQTPPSTVHSSGIAHLLSLAASSSASFKEATTQLDPSVREVLEMSIRKAVEGAAATAVQQSVKPQISLRSF</sequence>
<dbReference type="PANTHER" id="PTHR21663:SF0">
    <property type="entry name" value="HEAT REPEAT-CONTAINING PROTEIN 5B"/>
    <property type="match status" value="1"/>
</dbReference>
<dbReference type="STRING" id="1314800.A0A1B7NG78"/>
<dbReference type="InterPro" id="IPR040108">
    <property type="entry name" value="Laa1/Sip1/HEATR5"/>
</dbReference>
<protein>
    <submittedName>
        <fullName evidence="3">ARM repeat-containing protein</fullName>
    </submittedName>
</protein>
<evidence type="ECO:0000313" key="4">
    <source>
        <dbReference type="Proteomes" id="UP000092154"/>
    </source>
</evidence>
<dbReference type="InParanoid" id="A0A1B7NG78"/>
<dbReference type="InterPro" id="IPR046837">
    <property type="entry name" value="Laa1/Sip1/HEATR5-like_HEAT"/>
</dbReference>